<dbReference type="PANTHER" id="PTHR37841">
    <property type="entry name" value="GLR2918 PROTEIN"/>
    <property type="match status" value="1"/>
</dbReference>
<reference evidence="1" key="1">
    <citation type="submission" date="2023-03" db="EMBL/GenBank/DDBJ databases">
        <title>Selenobaculum gbiensis gen. nov. sp. nov., a new bacterium isolated from the gut microbiota of IBD patient.</title>
        <authorList>
            <person name="Yeo S."/>
            <person name="Park H."/>
            <person name="Huh C.S."/>
        </authorList>
    </citation>
    <scope>NUCLEOTIDE SEQUENCE</scope>
    <source>
        <strain evidence="1">ICN-92133</strain>
    </source>
</reference>
<protein>
    <submittedName>
        <fullName evidence="1">WG repeat-containing protein</fullName>
    </submittedName>
</protein>
<sequence>MKKDKKEGYCNIDGTGVLPIEFDEVPDGYNGFISAKKDNKWGFIDKTGNMVIEPQYEEVGRFFNK</sequence>
<dbReference type="EMBL" id="CP120678">
    <property type="protein sequence ID" value="WIW70259.1"/>
    <property type="molecule type" value="Genomic_DNA"/>
</dbReference>
<dbReference type="SUPFAM" id="SSF69360">
    <property type="entry name" value="Cell wall binding repeat"/>
    <property type="match status" value="1"/>
</dbReference>
<dbReference type="Proteomes" id="UP001243623">
    <property type="component" value="Chromosome"/>
</dbReference>
<dbReference type="Pfam" id="PF14903">
    <property type="entry name" value="WG_beta_rep"/>
    <property type="match status" value="1"/>
</dbReference>
<keyword evidence="2" id="KW-1185">Reference proteome</keyword>
<dbReference type="InterPro" id="IPR032774">
    <property type="entry name" value="WG_beta_rep"/>
</dbReference>
<dbReference type="KEGG" id="sgbi:P3F81_10220"/>
<name>A0A9Y2AHN3_9FIRM</name>
<organism evidence="1 2">
    <name type="scientific">Selenobaculum gibii</name>
    <dbReference type="NCBI Taxonomy" id="3054208"/>
    <lineage>
        <taxon>Bacteria</taxon>
        <taxon>Bacillati</taxon>
        <taxon>Bacillota</taxon>
        <taxon>Negativicutes</taxon>
        <taxon>Selenomonadales</taxon>
        <taxon>Selenomonadaceae</taxon>
        <taxon>Selenobaculum</taxon>
    </lineage>
</organism>
<dbReference type="RefSeq" id="WP_309320370.1">
    <property type="nucleotide sequence ID" value="NZ_CP120678.1"/>
</dbReference>
<gene>
    <name evidence="1" type="ORF">P3F81_10220</name>
</gene>
<dbReference type="AlphaFoldDB" id="A0A9Y2AHN3"/>
<proteinExistence type="predicted"/>
<evidence type="ECO:0000313" key="1">
    <source>
        <dbReference type="EMBL" id="WIW70259.1"/>
    </source>
</evidence>
<evidence type="ECO:0000313" key="2">
    <source>
        <dbReference type="Proteomes" id="UP001243623"/>
    </source>
</evidence>
<accession>A0A9Y2AHN3</accession>
<dbReference type="PANTHER" id="PTHR37841:SF1">
    <property type="entry name" value="DUF3298 DOMAIN-CONTAINING PROTEIN"/>
    <property type="match status" value="1"/>
</dbReference>